<name>A0A1E4TZ36_PACTA</name>
<dbReference type="Gene3D" id="1.20.120.160">
    <property type="entry name" value="HPT domain"/>
    <property type="match status" value="1"/>
</dbReference>
<dbReference type="GO" id="GO:0005634">
    <property type="term" value="C:nucleus"/>
    <property type="evidence" value="ECO:0007669"/>
    <property type="project" value="TreeGrafter"/>
</dbReference>
<dbReference type="Proteomes" id="UP000094236">
    <property type="component" value="Unassembled WGS sequence"/>
</dbReference>
<evidence type="ECO:0000313" key="3">
    <source>
        <dbReference type="EMBL" id="ODV97005.1"/>
    </source>
</evidence>
<dbReference type="SUPFAM" id="SSF47226">
    <property type="entry name" value="Histidine-containing phosphotransfer domain, HPT domain"/>
    <property type="match status" value="1"/>
</dbReference>
<dbReference type="InterPro" id="IPR045871">
    <property type="entry name" value="AHP1-5/YPD1"/>
</dbReference>
<evidence type="ECO:0000256" key="1">
    <source>
        <dbReference type="PROSITE-ProRule" id="PRU00110"/>
    </source>
</evidence>
<protein>
    <recommendedName>
        <fullName evidence="2">HPt domain-containing protein</fullName>
    </recommendedName>
</protein>
<dbReference type="GO" id="GO:0043424">
    <property type="term" value="F:protein histidine kinase binding"/>
    <property type="evidence" value="ECO:0007669"/>
    <property type="project" value="InterPro"/>
</dbReference>
<dbReference type="STRING" id="669874.A0A1E4TZ36"/>
<keyword evidence="4" id="KW-1185">Reference proteome</keyword>
<dbReference type="OrthoDB" id="1673781at2759"/>
<dbReference type="GO" id="GO:0009927">
    <property type="term" value="F:histidine phosphotransfer kinase activity"/>
    <property type="evidence" value="ECO:0007669"/>
    <property type="project" value="InterPro"/>
</dbReference>
<dbReference type="PROSITE" id="PS50894">
    <property type="entry name" value="HPT"/>
    <property type="match status" value="1"/>
</dbReference>
<evidence type="ECO:0000259" key="2">
    <source>
        <dbReference type="PROSITE" id="PS50894"/>
    </source>
</evidence>
<evidence type="ECO:0000313" key="4">
    <source>
        <dbReference type="Proteomes" id="UP000094236"/>
    </source>
</evidence>
<dbReference type="EMBL" id="KV454012">
    <property type="protein sequence ID" value="ODV97005.1"/>
    <property type="molecule type" value="Genomic_DNA"/>
</dbReference>
<dbReference type="AlphaFoldDB" id="A0A1E4TZ36"/>
<proteinExistence type="predicted"/>
<gene>
    <name evidence="3" type="ORF">PACTADRAFT_48785</name>
</gene>
<organism evidence="3 4">
    <name type="scientific">Pachysolen tannophilus NRRL Y-2460</name>
    <dbReference type="NCBI Taxonomy" id="669874"/>
    <lineage>
        <taxon>Eukaryota</taxon>
        <taxon>Fungi</taxon>
        <taxon>Dikarya</taxon>
        <taxon>Ascomycota</taxon>
        <taxon>Saccharomycotina</taxon>
        <taxon>Pichiomycetes</taxon>
        <taxon>Pachysolenaceae</taxon>
        <taxon>Pachysolen</taxon>
    </lineage>
</organism>
<dbReference type="GO" id="GO:0005737">
    <property type="term" value="C:cytoplasm"/>
    <property type="evidence" value="ECO:0007669"/>
    <property type="project" value="TreeGrafter"/>
</dbReference>
<dbReference type="Pfam" id="PF01627">
    <property type="entry name" value="Hpt"/>
    <property type="match status" value="1"/>
</dbReference>
<dbReference type="InterPro" id="IPR036641">
    <property type="entry name" value="HPT_dom_sf"/>
</dbReference>
<sequence>MDEDEEGFSKGLITTFVEQAMNIFNQIESLLADKEDENKLTKLSSLGHYLKGSAAALGLKKIQYQCERIQNYGNKIAFDEFGKKETKKDDDDDETWLSCIQDALKIAKLEFVKTRNLFSEYFGETL</sequence>
<dbReference type="PANTHER" id="PTHR28242">
    <property type="entry name" value="PHOSPHORELAY INTERMEDIATE PROTEIN YPD1"/>
    <property type="match status" value="1"/>
</dbReference>
<reference evidence="4" key="1">
    <citation type="submission" date="2016-05" db="EMBL/GenBank/DDBJ databases">
        <title>Comparative genomics of biotechnologically important yeasts.</title>
        <authorList>
            <consortium name="DOE Joint Genome Institute"/>
            <person name="Riley R."/>
            <person name="Haridas S."/>
            <person name="Wolfe K.H."/>
            <person name="Lopes M.R."/>
            <person name="Hittinger C.T."/>
            <person name="Goker M."/>
            <person name="Salamov A."/>
            <person name="Wisecaver J."/>
            <person name="Long T.M."/>
            <person name="Aerts A.L."/>
            <person name="Barry K."/>
            <person name="Choi C."/>
            <person name="Clum A."/>
            <person name="Coughlan A.Y."/>
            <person name="Deshpande S."/>
            <person name="Douglass A.P."/>
            <person name="Hanson S.J."/>
            <person name="Klenk H.-P."/>
            <person name="Labutti K."/>
            <person name="Lapidus A."/>
            <person name="Lindquist E."/>
            <person name="Lipzen A."/>
            <person name="Meier-Kolthoff J.P."/>
            <person name="Ohm R.A."/>
            <person name="Otillar R.P."/>
            <person name="Pangilinan J."/>
            <person name="Peng Y."/>
            <person name="Rokas A."/>
            <person name="Rosa C.A."/>
            <person name="Scheuner C."/>
            <person name="Sibirny A.A."/>
            <person name="Slot J.C."/>
            <person name="Stielow J.B."/>
            <person name="Sun H."/>
            <person name="Kurtzman C.P."/>
            <person name="Blackwell M."/>
            <person name="Grigoriev I.V."/>
            <person name="Jeffries T.W."/>
        </authorList>
    </citation>
    <scope>NUCLEOTIDE SEQUENCE [LARGE SCALE GENOMIC DNA]</scope>
    <source>
        <strain evidence="4">NRRL Y-2460</strain>
    </source>
</reference>
<feature type="modified residue" description="Phosphohistidine" evidence="1">
    <location>
        <position position="48"/>
    </location>
</feature>
<dbReference type="GO" id="GO:0000160">
    <property type="term" value="P:phosphorelay signal transduction system"/>
    <property type="evidence" value="ECO:0007669"/>
    <property type="project" value="InterPro"/>
</dbReference>
<keyword evidence="1" id="KW-0597">Phosphoprotein</keyword>
<accession>A0A1E4TZ36</accession>
<feature type="domain" description="HPt" evidence="2">
    <location>
        <begin position="5"/>
        <end position="110"/>
    </location>
</feature>
<dbReference type="InterPro" id="IPR008207">
    <property type="entry name" value="Sig_transdc_His_kin_Hpt_dom"/>
</dbReference>
<dbReference type="PANTHER" id="PTHR28242:SF52">
    <property type="entry name" value="PHOSPHORELAY INTERMEDIATE PROTEIN YPD1"/>
    <property type="match status" value="1"/>
</dbReference>